<evidence type="ECO:0000256" key="6">
    <source>
        <dbReference type="ARBA" id="ARBA00023136"/>
    </source>
</evidence>
<feature type="transmembrane region" description="Helical" evidence="7">
    <location>
        <begin position="102"/>
        <end position="128"/>
    </location>
</feature>
<feature type="transmembrane region" description="Helical" evidence="7">
    <location>
        <begin position="378"/>
        <end position="399"/>
    </location>
</feature>
<keyword evidence="5 7" id="KW-1133">Transmembrane helix</keyword>
<keyword evidence="4 7" id="KW-0812">Transmembrane</keyword>
<dbReference type="Proteomes" id="UP001156102">
    <property type="component" value="Unassembled WGS sequence"/>
</dbReference>
<accession>A0AA41XCQ0</accession>
<evidence type="ECO:0000256" key="3">
    <source>
        <dbReference type="ARBA" id="ARBA00022475"/>
    </source>
</evidence>
<evidence type="ECO:0000313" key="8">
    <source>
        <dbReference type="EMBL" id="MCP8971268.1"/>
    </source>
</evidence>
<dbReference type="RefSeq" id="WP_254761195.1">
    <property type="nucleotide sequence ID" value="NZ_JANCLT010000022.1"/>
</dbReference>
<feature type="transmembrane region" description="Helical" evidence="7">
    <location>
        <begin position="73"/>
        <end position="96"/>
    </location>
</feature>
<reference evidence="8" key="1">
    <citation type="submission" date="2022-07" db="EMBL/GenBank/DDBJ databases">
        <authorList>
            <person name="Li W.-J."/>
            <person name="Deng Q.-Q."/>
        </authorList>
    </citation>
    <scope>NUCLEOTIDE SEQUENCE</scope>
    <source>
        <strain evidence="8">SYSU M60031</strain>
    </source>
</reference>
<evidence type="ECO:0000256" key="2">
    <source>
        <dbReference type="ARBA" id="ARBA00022448"/>
    </source>
</evidence>
<comment type="subcellular location">
    <subcellularLocation>
        <location evidence="1">Cell membrane</location>
        <topology evidence="1">Multi-pass membrane protein</topology>
    </subcellularLocation>
</comment>
<feature type="transmembrane region" description="Helical" evidence="7">
    <location>
        <begin position="175"/>
        <end position="192"/>
    </location>
</feature>
<gene>
    <name evidence="8" type="ORF">NK662_22370</name>
</gene>
<dbReference type="InterPro" id="IPR036259">
    <property type="entry name" value="MFS_trans_sf"/>
</dbReference>
<keyword evidence="9" id="KW-1185">Reference proteome</keyword>
<proteinExistence type="predicted"/>
<evidence type="ECO:0000256" key="7">
    <source>
        <dbReference type="SAM" id="Phobius"/>
    </source>
</evidence>
<feature type="transmembrane region" description="Helical" evidence="7">
    <location>
        <begin position="233"/>
        <end position="254"/>
    </location>
</feature>
<dbReference type="CDD" id="cd06173">
    <property type="entry name" value="MFS_MefA_like"/>
    <property type="match status" value="1"/>
</dbReference>
<dbReference type="PANTHER" id="PTHR23513">
    <property type="entry name" value="INTEGRAL MEMBRANE EFFLUX PROTEIN-RELATED"/>
    <property type="match status" value="1"/>
</dbReference>
<dbReference type="AlphaFoldDB" id="A0AA41XCQ0"/>
<evidence type="ECO:0000256" key="4">
    <source>
        <dbReference type="ARBA" id="ARBA00022692"/>
    </source>
</evidence>
<dbReference type="PANTHER" id="PTHR23513:SF11">
    <property type="entry name" value="STAPHYLOFERRIN A TRANSPORTER"/>
    <property type="match status" value="1"/>
</dbReference>
<keyword evidence="3" id="KW-1003">Cell membrane</keyword>
<keyword evidence="6 7" id="KW-0472">Membrane</keyword>
<dbReference type="GO" id="GO:0005886">
    <property type="term" value="C:plasma membrane"/>
    <property type="evidence" value="ECO:0007669"/>
    <property type="project" value="UniProtKB-SubCell"/>
</dbReference>
<protein>
    <submittedName>
        <fullName evidence="8">MFS transporter</fullName>
    </submittedName>
</protein>
<name>A0AA41XCQ0_9BACI</name>
<feature type="transmembrane region" description="Helical" evidence="7">
    <location>
        <begin position="12"/>
        <end position="34"/>
    </location>
</feature>
<dbReference type="SUPFAM" id="SSF103473">
    <property type="entry name" value="MFS general substrate transporter"/>
    <property type="match status" value="1"/>
</dbReference>
<organism evidence="8 9">
    <name type="scientific">Ectobacillus ponti</name>
    <dbReference type="NCBI Taxonomy" id="2961894"/>
    <lineage>
        <taxon>Bacteria</taxon>
        <taxon>Bacillati</taxon>
        <taxon>Bacillota</taxon>
        <taxon>Bacilli</taxon>
        <taxon>Bacillales</taxon>
        <taxon>Bacillaceae</taxon>
        <taxon>Ectobacillus</taxon>
    </lineage>
</organism>
<feature type="transmembrane region" description="Helical" evidence="7">
    <location>
        <begin position="40"/>
        <end position="61"/>
    </location>
</feature>
<feature type="transmembrane region" description="Helical" evidence="7">
    <location>
        <begin position="149"/>
        <end position="169"/>
    </location>
</feature>
<dbReference type="EMBL" id="JANCLT010000022">
    <property type="protein sequence ID" value="MCP8971268.1"/>
    <property type="molecule type" value="Genomic_DNA"/>
</dbReference>
<sequence>MIFQNRTFRYLFMSYGVSLLGTCFSTIAVNLWILQTTGSARLMFLFFLTSLLVTICFGSIAGTVADRYNRRTIMWAGDLCNAAIAGTIAVCMYMKFTPYPLIIAVCALQVFVGLFHQPAFQASLSSILEKELIPKAMGAITIVDNIARILGLAAGGTIVGFFGAATAFVFDAATYLISSLLVLAAGTFPVIVRQKQQKEVPAEKQSFLADFQEGLRVLWGEPFARSFMIMMPLVASFFMMSLMMIQVSAVKIWHASPLQFGLMEACVPFGYIIGSGLLMKYDSRLVKRGYWIFAGFLSLGPIYLVISQVTGMNQAFPIIFVLGFMFALCTLLMNVALRMEIPHEVQGRAFGMIGTLTSPIMTIAIGIATYFSDRMGPQPVLVASGLLLTAVAVLLTIVLKPLRTYRAEEKEQKAYEIG</sequence>
<comment type="caution">
    <text evidence="8">The sequence shown here is derived from an EMBL/GenBank/DDBJ whole genome shotgun (WGS) entry which is preliminary data.</text>
</comment>
<evidence type="ECO:0000313" key="9">
    <source>
        <dbReference type="Proteomes" id="UP001156102"/>
    </source>
</evidence>
<dbReference type="Pfam" id="PF05977">
    <property type="entry name" value="MFS_3"/>
    <property type="match status" value="1"/>
</dbReference>
<feature type="transmembrane region" description="Helical" evidence="7">
    <location>
        <begin position="290"/>
        <end position="309"/>
    </location>
</feature>
<evidence type="ECO:0000256" key="1">
    <source>
        <dbReference type="ARBA" id="ARBA00004651"/>
    </source>
</evidence>
<dbReference type="InterPro" id="IPR010290">
    <property type="entry name" value="TM_effector"/>
</dbReference>
<feature type="transmembrane region" description="Helical" evidence="7">
    <location>
        <begin position="260"/>
        <end position="278"/>
    </location>
</feature>
<evidence type="ECO:0000256" key="5">
    <source>
        <dbReference type="ARBA" id="ARBA00022989"/>
    </source>
</evidence>
<keyword evidence="2" id="KW-0813">Transport</keyword>
<feature type="transmembrane region" description="Helical" evidence="7">
    <location>
        <begin position="349"/>
        <end position="372"/>
    </location>
</feature>
<feature type="transmembrane region" description="Helical" evidence="7">
    <location>
        <begin position="315"/>
        <end position="337"/>
    </location>
</feature>
<dbReference type="Gene3D" id="1.20.1250.20">
    <property type="entry name" value="MFS general substrate transporter like domains"/>
    <property type="match status" value="1"/>
</dbReference>